<dbReference type="PANTHER" id="PTHR34139:SF1">
    <property type="entry name" value="RNASE MJ1380-RELATED"/>
    <property type="match status" value="1"/>
</dbReference>
<evidence type="ECO:0000256" key="3">
    <source>
        <dbReference type="ARBA" id="ARBA00022722"/>
    </source>
</evidence>
<dbReference type="GO" id="GO:0110001">
    <property type="term" value="C:toxin-antitoxin complex"/>
    <property type="evidence" value="ECO:0007669"/>
    <property type="project" value="InterPro"/>
</dbReference>
<evidence type="ECO:0000256" key="2">
    <source>
        <dbReference type="ARBA" id="ARBA00022649"/>
    </source>
</evidence>
<name>A0A1L3GK93_SYNAC</name>
<keyword evidence="2" id="KW-1277">Toxin-antitoxin system</keyword>
<dbReference type="GO" id="GO:0004540">
    <property type="term" value="F:RNA nuclease activity"/>
    <property type="evidence" value="ECO:0007669"/>
    <property type="project" value="InterPro"/>
</dbReference>
<dbReference type="GO" id="GO:0016787">
    <property type="term" value="F:hydrolase activity"/>
    <property type="evidence" value="ECO:0007669"/>
    <property type="project" value="UniProtKB-KW"/>
</dbReference>
<dbReference type="Proteomes" id="UP000182264">
    <property type="component" value="Chromosome"/>
</dbReference>
<proteinExistence type="predicted"/>
<dbReference type="STRING" id="29542.A6070_06345"/>
<evidence type="ECO:0000313" key="7">
    <source>
        <dbReference type="Proteomes" id="UP000182264"/>
    </source>
</evidence>
<dbReference type="InterPro" id="IPR008201">
    <property type="entry name" value="HepT-like"/>
</dbReference>
<evidence type="ECO:0008006" key="8">
    <source>
        <dbReference type="Google" id="ProtNLM"/>
    </source>
</evidence>
<dbReference type="EMBL" id="CP015518">
    <property type="protein sequence ID" value="APG26344.1"/>
    <property type="molecule type" value="Genomic_DNA"/>
</dbReference>
<dbReference type="AlphaFoldDB" id="A0A1L3GK93"/>
<protein>
    <recommendedName>
        <fullName evidence="8">DUF86 domain-containing protein</fullName>
    </recommendedName>
</protein>
<dbReference type="InterPro" id="IPR051813">
    <property type="entry name" value="HepT_RNase_toxin"/>
</dbReference>
<dbReference type="OrthoDB" id="9802833at2"/>
<keyword evidence="3" id="KW-0540">Nuclease</keyword>
<evidence type="ECO:0000313" key="6">
    <source>
        <dbReference type="EMBL" id="APG26344.1"/>
    </source>
</evidence>
<evidence type="ECO:0000256" key="1">
    <source>
        <dbReference type="ARBA" id="ARBA00022553"/>
    </source>
</evidence>
<dbReference type="PANTHER" id="PTHR34139">
    <property type="entry name" value="UPF0331 PROTEIN MJ0127"/>
    <property type="match status" value="1"/>
</dbReference>
<keyword evidence="5" id="KW-0378">Hydrolase</keyword>
<dbReference type="GO" id="GO:0000166">
    <property type="term" value="F:nucleotide binding"/>
    <property type="evidence" value="ECO:0007669"/>
    <property type="project" value="UniProtKB-KW"/>
</dbReference>
<keyword evidence="7" id="KW-1185">Reference proteome</keyword>
<sequence length="122" mass="14212">MAKKRHLSVEDYLDHIEQAATLATGYVRDMTRRTFLDDRKTQPAVIYNIMIIGEAATQIINEYPDFVAAHPDIPWREMRGIRNRMAHGYYELDLTIIWDTVTTYLDRLILQIASAKNFSSSY</sequence>
<gene>
    <name evidence="6" type="ORF">A7E75_12325</name>
</gene>
<organism evidence="6 7">
    <name type="scientific">Syntrophotalea acetylenica</name>
    <name type="common">Pelobacter acetylenicus</name>
    <dbReference type="NCBI Taxonomy" id="29542"/>
    <lineage>
        <taxon>Bacteria</taxon>
        <taxon>Pseudomonadati</taxon>
        <taxon>Thermodesulfobacteriota</taxon>
        <taxon>Desulfuromonadia</taxon>
        <taxon>Desulfuromonadales</taxon>
        <taxon>Syntrophotaleaceae</taxon>
        <taxon>Syntrophotalea</taxon>
    </lineage>
</organism>
<keyword evidence="1" id="KW-0597">Phosphoprotein</keyword>
<evidence type="ECO:0000256" key="4">
    <source>
        <dbReference type="ARBA" id="ARBA00022741"/>
    </source>
</evidence>
<keyword evidence="4" id="KW-0547">Nucleotide-binding</keyword>
<dbReference type="Pfam" id="PF01934">
    <property type="entry name" value="HepT-like"/>
    <property type="match status" value="1"/>
</dbReference>
<reference evidence="6 7" key="1">
    <citation type="journal article" date="2017" name="Genome Announc.">
        <title>Complete Genome Sequences of Two Acetylene-Fermenting Pelobacter acetylenicus Strains.</title>
        <authorList>
            <person name="Sutton J.M."/>
            <person name="Baesman S.M."/>
            <person name="Fierst J.L."/>
            <person name="Poret-Peterson A.T."/>
            <person name="Oremland R.S."/>
            <person name="Dunlap D.S."/>
            <person name="Akob D.M."/>
        </authorList>
    </citation>
    <scope>NUCLEOTIDE SEQUENCE [LARGE SCALE GENOMIC DNA]</scope>
    <source>
        <strain evidence="6 7">DSM 3247</strain>
    </source>
</reference>
<accession>A0A1L3GK93</accession>
<evidence type="ECO:0000256" key="5">
    <source>
        <dbReference type="ARBA" id="ARBA00022801"/>
    </source>
</evidence>